<proteinExistence type="predicted"/>
<dbReference type="EMBL" id="VSSQ01067185">
    <property type="protein sequence ID" value="MPN19596.1"/>
    <property type="molecule type" value="Genomic_DNA"/>
</dbReference>
<protein>
    <submittedName>
        <fullName evidence="1">Uncharacterized protein</fullName>
    </submittedName>
</protein>
<sequence>MVYFGKLLKCIDVCRKYLHNDGVYTAYTSAMKCSEEFAKLYVNLLGYMISKDATIMAMDLNDAFKERVDELFFNKGDTIKAIENMLAFIEKYVEANLKDINSILLEYMQSKDSFLSAEDIKKDALFSDFDIAIEAVLEKLSEKEVIKKETRPFKTNNGKVLFNEIVFFV</sequence>
<name>A0A645G0C1_9ZZZZ</name>
<reference evidence="1" key="1">
    <citation type="submission" date="2019-08" db="EMBL/GenBank/DDBJ databases">
        <authorList>
            <person name="Kucharzyk K."/>
            <person name="Murdoch R.W."/>
            <person name="Higgins S."/>
            <person name="Loffler F."/>
        </authorList>
    </citation>
    <scope>NUCLEOTIDE SEQUENCE</scope>
</reference>
<accession>A0A645G0C1</accession>
<organism evidence="1">
    <name type="scientific">bioreactor metagenome</name>
    <dbReference type="NCBI Taxonomy" id="1076179"/>
    <lineage>
        <taxon>unclassified sequences</taxon>
        <taxon>metagenomes</taxon>
        <taxon>ecological metagenomes</taxon>
    </lineage>
</organism>
<dbReference type="AlphaFoldDB" id="A0A645G0C1"/>
<comment type="caution">
    <text evidence="1">The sequence shown here is derived from an EMBL/GenBank/DDBJ whole genome shotgun (WGS) entry which is preliminary data.</text>
</comment>
<dbReference type="Gene3D" id="1.20.120.330">
    <property type="entry name" value="Nucleotidyltransferases domain 2"/>
    <property type="match status" value="1"/>
</dbReference>
<gene>
    <name evidence="1" type="ORF">SDC9_166968</name>
</gene>
<evidence type="ECO:0000313" key="1">
    <source>
        <dbReference type="EMBL" id="MPN19596.1"/>
    </source>
</evidence>